<dbReference type="InterPro" id="IPR003838">
    <property type="entry name" value="ABC3_permease_C"/>
</dbReference>
<keyword evidence="5 7" id="KW-1133">Transmembrane helix</keyword>
<dbReference type="Pfam" id="PF12704">
    <property type="entry name" value="MacB_PCD"/>
    <property type="match status" value="1"/>
</dbReference>
<dbReference type="Pfam" id="PF02687">
    <property type="entry name" value="FtsX"/>
    <property type="match status" value="1"/>
</dbReference>
<feature type="domain" description="ABC3 transporter permease C-terminal" evidence="8">
    <location>
        <begin position="285"/>
        <end position="417"/>
    </location>
</feature>
<evidence type="ECO:0000256" key="4">
    <source>
        <dbReference type="ARBA" id="ARBA00022692"/>
    </source>
</evidence>
<dbReference type="Proteomes" id="UP000477311">
    <property type="component" value="Unassembled WGS sequence"/>
</dbReference>
<dbReference type="EMBL" id="JAAKYA010000064">
    <property type="protein sequence ID" value="NGO39654.1"/>
    <property type="molecule type" value="Genomic_DNA"/>
</dbReference>
<gene>
    <name evidence="10" type="ORF">G4L39_09640</name>
</gene>
<accession>A0A6M1RWB1</accession>
<dbReference type="PANTHER" id="PTHR30489:SF0">
    <property type="entry name" value="LIPOPROTEIN-RELEASING SYSTEM TRANSMEMBRANE PROTEIN LOLE"/>
    <property type="match status" value="1"/>
</dbReference>
<evidence type="ECO:0000313" key="10">
    <source>
        <dbReference type="EMBL" id="NGO39654.1"/>
    </source>
</evidence>
<evidence type="ECO:0000256" key="7">
    <source>
        <dbReference type="SAM" id="Phobius"/>
    </source>
</evidence>
<keyword evidence="11" id="KW-1185">Reference proteome</keyword>
<feature type="domain" description="MacB-like periplasmic core" evidence="9">
    <location>
        <begin position="26"/>
        <end position="254"/>
    </location>
</feature>
<dbReference type="RefSeq" id="WP_165107806.1">
    <property type="nucleotide sequence ID" value="NZ_JAAKYA010000064.1"/>
</dbReference>
<evidence type="ECO:0000256" key="3">
    <source>
        <dbReference type="ARBA" id="ARBA00022475"/>
    </source>
</evidence>
<evidence type="ECO:0000256" key="5">
    <source>
        <dbReference type="ARBA" id="ARBA00022989"/>
    </source>
</evidence>
<evidence type="ECO:0000256" key="1">
    <source>
        <dbReference type="ARBA" id="ARBA00004651"/>
    </source>
</evidence>
<organism evidence="10 11">
    <name type="scientific">Limisphaera ngatamarikiensis</name>
    <dbReference type="NCBI Taxonomy" id="1324935"/>
    <lineage>
        <taxon>Bacteria</taxon>
        <taxon>Pseudomonadati</taxon>
        <taxon>Verrucomicrobiota</taxon>
        <taxon>Verrucomicrobiia</taxon>
        <taxon>Limisphaerales</taxon>
        <taxon>Limisphaeraceae</taxon>
        <taxon>Limisphaera</taxon>
    </lineage>
</organism>
<feature type="transmembrane region" description="Helical" evidence="7">
    <location>
        <begin position="326"/>
        <end position="349"/>
    </location>
</feature>
<feature type="transmembrane region" description="Helical" evidence="7">
    <location>
        <begin position="20"/>
        <end position="47"/>
    </location>
</feature>
<dbReference type="InterPro" id="IPR025857">
    <property type="entry name" value="MacB_PCD"/>
</dbReference>
<dbReference type="GO" id="GO:0098797">
    <property type="term" value="C:plasma membrane protein complex"/>
    <property type="evidence" value="ECO:0007669"/>
    <property type="project" value="TreeGrafter"/>
</dbReference>
<comment type="caution">
    <text evidence="10">The sequence shown here is derived from an EMBL/GenBank/DDBJ whole genome shotgun (WGS) entry which is preliminary data.</text>
</comment>
<comment type="similarity">
    <text evidence="2">Belongs to the ABC-4 integral membrane protein family. LolC/E subfamily.</text>
</comment>
<evidence type="ECO:0000313" key="11">
    <source>
        <dbReference type="Proteomes" id="UP000477311"/>
    </source>
</evidence>
<sequence>MSRLPFELLLALRYLRPKRSFVSVITLISVLGVTLGVAVLIIVISVMSGFDRDLRERVFGFNAHARVLLRDGVMTGWQDWLARVEKHPVVAGATPYVLGQVLVETQPVHGQPRVYAPVIRGCLPEREAQVTALPRSMAEGRFELGPRDLLVGTVFAENMGLRVGDRVTVYSWQELRRLKESHERGQAEAILPEDFTVRGIFDAGYYEFNANVVVARLEDAQELFDLADQDAVHGLLVALRDPLQPQGAARALREALGPEALVTTWMEDSPLMLAVLVEKNVMLYILFFIVVVAAFGITCTLITFVVMKTREIGVLKALGATNRQVLWVFLGQSLIVSVGGVLGGMTLGLTAIAHRNEFLAFLRRLTGFELFPASIYGFDQLPALVLPQDVAIICGGSLLICLLAAAFPARHASRLNPVEALRHE</sequence>
<protein>
    <submittedName>
        <fullName evidence="10">ABC transporter permease</fullName>
    </submittedName>
</protein>
<feature type="transmembrane region" description="Helical" evidence="7">
    <location>
        <begin position="281"/>
        <end position="306"/>
    </location>
</feature>
<evidence type="ECO:0000256" key="2">
    <source>
        <dbReference type="ARBA" id="ARBA00005236"/>
    </source>
</evidence>
<feature type="transmembrane region" description="Helical" evidence="7">
    <location>
        <begin position="390"/>
        <end position="409"/>
    </location>
</feature>
<keyword evidence="6 7" id="KW-0472">Membrane</keyword>
<proteinExistence type="inferred from homology"/>
<dbReference type="AlphaFoldDB" id="A0A6M1RWB1"/>
<keyword evidence="3" id="KW-1003">Cell membrane</keyword>
<keyword evidence="4 7" id="KW-0812">Transmembrane</keyword>
<evidence type="ECO:0000259" key="8">
    <source>
        <dbReference type="Pfam" id="PF02687"/>
    </source>
</evidence>
<name>A0A6M1RWB1_9BACT</name>
<reference evidence="10 11" key="1">
    <citation type="submission" date="2020-02" db="EMBL/GenBank/DDBJ databases">
        <title>Draft genome sequence of Limisphaera ngatamarikiensis NGM72.4T, a thermophilic Verrucomicrobia grouped in subdivision 3.</title>
        <authorList>
            <person name="Carere C.R."/>
            <person name="Steen J."/>
            <person name="Hugenholtz P."/>
            <person name="Stott M.B."/>
        </authorList>
    </citation>
    <scope>NUCLEOTIDE SEQUENCE [LARGE SCALE GENOMIC DNA]</scope>
    <source>
        <strain evidence="10 11">NGM72.4</strain>
    </source>
</reference>
<dbReference type="InterPro" id="IPR051447">
    <property type="entry name" value="Lipoprotein-release_system"/>
</dbReference>
<comment type="subcellular location">
    <subcellularLocation>
        <location evidence="1">Cell membrane</location>
        <topology evidence="1">Multi-pass membrane protein</topology>
    </subcellularLocation>
</comment>
<dbReference type="PANTHER" id="PTHR30489">
    <property type="entry name" value="LIPOPROTEIN-RELEASING SYSTEM TRANSMEMBRANE PROTEIN LOLE"/>
    <property type="match status" value="1"/>
</dbReference>
<evidence type="ECO:0000256" key="6">
    <source>
        <dbReference type="ARBA" id="ARBA00023136"/>
    </source>
</evidence>
<dbReference type="GO" id="GO:0044874">
    <property type="term" value="P:lipoprotein localization to outer membrane"/>
    <property type="evidence" value="ECO:0007669"/>
    <property type="project" value="TreeGrafter"/>
</dbReference>
<evidence type="ECO:0000259" key="9">
    <source>
        <dbReference type="Pfam" id="PF12704"/>
    </source>
</evidence>